<reference evidence="3" key="1">
    <citation type="submission" date="2017-10" db="EMBL/GenBank/DDBJ databases">
        <title>Rapid genome shrinkage in a self-fertile nematode reveals novel sperm competition proteins.</title>
        <authorList>
            <person name="Yin D."/>
            <person name="Schwarz E.M."/>
            <person name="Thomas C.G."/>
            <person name="Felde R.L."/>
            <person name="Korf I.F."/>
            <person name="Cutter A.D."/>
            <person name="Schartner C.M."/>
            <person name="Ralston E.J."/>
            <person name="Meyer B.J."/>
            <person name="Haag E.S."/>
        </authorList>
    </citation>
    <scope>NUCLEOTIDE SEQUENCE [LARGE SCALE GENOMIC DNA]</scope>
    <source>
        <strain evidence="3">JU1422</strain>
    </source>
</reference>
<name>A0A2G5TRL0_9PELO</name>
<keyword evidence="1" id="KW-1133">Transmembrane helix</keyword>
<organism evidence="2 3">
    <name type="scientific">Caenorhabditis nigoni</name>
    <dbReference type="NCBI Taxonomy" id="1611254"/>
    <lineage>
        <taxon>Eukaryota</taxon>
        <taxon>Metazoa</taxon>
        <taxon>Ecdysozoa</taxon>
        <taxon>Nematoda</taxon>
        <taxon>Chromadorea</taxon>
        <taxon>Rhabditida</taxon>
        <taxon>Rhabditina</taxon>
        <taxon>Rhabditomorpha</taxon>
        <taxon>Rhabditoidea</taxon>
        <taxon>Rhabditidae</taxon>
        <taxon>Peloderinae</taxon>
        <taxon>Caenorhabditis</taxon>
    </lineage>
</organism>
<sequence length="69" mass="8588">MADYKLLKIGDKDGDIYLEHYRFVNWPWGRYIVPFFWLLAYPFSLCVAVLFVIMVRDYLTNHWRRRRQD</sequence>
<dbReference type="EMBL" id="PDUG01000005">
    <property type="protein sequence ID" value="PIC29949.1"/>
    <property type="molecule type" value="Genomic_DNA"/>
</dbReference>
<dbReference type="Proteomes" id="UP000230233">
    <property type="component" value="Chromosome V"/>
</dbReference>
<dbReference type="OrthoDB" id="10310565at2759"/>
<keyword evidence="1" id="KW-0472">Membrane</keyword>
<comment type="caution">
    <text evidence="2">The sequence shown here is derived from an EMBL/GenBank/DDBJ whole genome shotgun (WGS) entry which is preliminary data.</text>
</comment>
<keyword evidence="1" id="KW-0812">Transmembrane</keyword>
<accession>A0A2G5TRL0</accession>
<protein>
    <submittedName>
        <fullName evidence="2">Uncharacterized protein</fullName>
    </submittedName>
</protein>
<evidence type="ECO:0000256" key="1">
    <source>
        <dbReference type="SAM" id="Phobius"/>
    </source>
</evidence>
<feature type="transmembrane region" description="Helical" evidence="1">
    <location>
        <begin position="35"/>
        <end position="59"/>
    </location>
</feature>
<dbReference type="AlphaFoldDB" id="A0A2G5TRL0"/>
<evidence type="ECO:0000313" key="3">
    <source>
        <dbReference type="Proteomes" id="UP000230233"/>
    </source>
</evidence>
<proteinExistence type="predicted"/>
<gene>
    <name evidence="2" type="primary">Cnig_chr_V.g21356</name>
    <name evidence="2" type="ORF">B9Z55_021356</name>
</gene>
<keyword evidence="3" id="KW-1185">Reference proteome</keyword>
<evidence type="ECO:0000313" key="2">
    <source>
        <dbReference type="EMBL" id="PIC29949.1"/>
    </source>
</evidence>